<keyword evidence="1" id="KW-0378">Hydrolase</keyword>
<evidence type="ECO:0000259" key="2">
    <source>
        <dbReference type="SMART" id="SM00471"/>
    </source>
</evidence>
<protein>
    <recommendedName>
        <fullName evidence="2">HD/PDEase domain-containing protein</fullName>
    </recommendedName>
</protein>
<dbReference type="Proteomes" id="UP000240880">
    <property type="component" value="Unassembled WGS sequence"/>
</dbReference>
<dbReference type="Pfam" id="PF12917">
    <property type="entry name" value="YfbR-like"/>
    <property type="match status" value="1"/>
</dbReference>
<evidence type="ECO:0000256" key="1">
    <source>
        <dbReference type="ARBA" id="ARBA00022801"/>
    </source>
</evidence>
<feature type="domain" description="HD/PDEase" evidence="2">
    <location>
        <begin position="24"/>
        <end position="148"/>
    </location>
</feature>
<accession>A0A2R6A7E2</accession>
<gene>
    <name evidence="3" type="ORF">B9Q01_08395</name>
</gene>
<dbReference type="AlphaFoldDB" id="A0A2R6A7E2"/>
<proteinExistence type="predicted"/>
<evidence type="ECO:0000313" key="4">
    <source>
        <dbReference type="Proteomes" id="UP000240880"/>
    </source>
</evidence>
<name>A0A2R6A7E2_9ARCH</name>
<reference evidence="3 4" key="1">
    <citation type="submission" date="2017-04" db="EMBL/GenBank/DDBJ databases">
        <title>Novel microbial lineages endemic to geothermal iron-oxide mats fill important gaps in the evolutionary history of Archaea.</title>
        <authorList>
            <person name="Jay Z.J."/>
            <person name="Beam J.P."/>
            <person name="Dlakic M."/>
            <person name="Rusch D.B."/>
            <person name="Kozubal M.A."/>
            <person name="Inskeep W.P."/>
        </authorList>
    </citation>
    <scope>NUCLEOTIDE SEQUENCE [LARGE SCALE GENOMIC DNA]</scope>
    <source>
        <strain evidence="3">OSP_D</strain>
    </source>
</reference>
<evidence type="ECO:0000313" key="3">
    <source>
        <dbReference type="EMBL" id="PSN82311.1"/>
    </source>
</evidence>
<dbReference type="InterPro" id="IPR039356">
    <property type="entry name" value="YfbR/HDDC2"/>
</dbReference>
<dbReference type="EMBL" id="NEXC01000083">
    <property type="protein sequence ID" value="PSN82311.1"/>
    <property type="molecule type" value="Genomic_DNA"/>
</dbReference>
<dbReference type="GO" id="GO:0005737">
    <property type="term" value="C:cytoplasm"/>
    <property type="evidence" value="ECO:0007669"/>
    <property type="project" value="TreeGrafter"/>
</dbReference>
<dbReference type="GO" id="GO:0002953">
    <property type="term" value="F:5'-deoxynucleotidase activity"/>
    <property type="evidence" value="ECO:0007669"/>
    <property type="project" value="InterPro"/>
</dbReference>
<dbReference type="Gene3D" id="1.10.3210.10">
    <property type="entry name" value="Hypothetical protein af1432"/>
    <property type="match status" value="1"/>
</dbReference>
<comment type="caution">
    <text evidence="3">The sequence shown here is derived from an EMBL/GenBank/DDBJ whole genome shotgun (WGS) entry which is preliminary data.</text>
</comment>
<sequence length="191" mass="21777">MIGFLKDARQLMLIERFVTLKRIQKESVAEHSFFTALYAMLVADLEIKSGKSVNVEKVLRIALLHDLEETSVSDIPRPIKHATPEFRSEVQKVGERVVSQILSDLPEPLKLSYLELWKVEKDEALESRICRASDLLEALIWVVEEEEMGNTNVQKLGIKEELLNEIKRTGVDSALELAHKIIEASRQREAS</sequence>
<dbReference type="PANTHER" id="PTHR11845:SF13">
    <property type="entry name" value="5'-DEOXYNUCLEOTIDASE HDDC2"/>
    <property type="match status" value="1"/>
</dbReference>
<dbReference type="SUPFAM" id="SSF109604">
    <property type="entry name" value="HD-domain/PDEase-like"/>
    <property type="match status" value="1"/>
</dbReference>
<dbReference type="InterPro" id="IPR003607">
    <property type="entry name" value="HD/PDEase_dom"/>
</dbReference>
<dbReference type="SMART" id="SM00471">
    <property type="entry name" value="HDc"/>
    <property type="match status" value="1"/>
</dbReference>
<dbReference type="PANTHER" id="PTHR11845">
    <property type="entry name" value="5'-DEOXYNUCLEOTIDASE HDDC2"/>
    <property type="match status" value="1"/>
</dbReference>
<organism evidence="3 4">
    <name type="scientific">Candidatus Marsarchaeota G1 archaeon OSP_D</name>
    <dbReference type="NCBI Taxonomy" id="1978155"/>
    <lineage>
        <taxon>Archaea</taxon>
        <taxon>Candidatus Marsarchaeota</taxon>
        <taxon>Candidatus Marsarchaeota group 1</taxon>
    </lineage>
</organism>